<dbReference type="EnsemblMetazoa" id="Aqu2.1.11929_001">
    <property type="protein sequence ID" value="Aqu2.1.11929_001"/>
    <property type="gene ID" value="Aqu2.1.11929"/>
</dbReference>
<dbReference type="Gene3D" id="3.30.70.270">
    <property type="match status" value="1"/>
</dbReference>
<dbReference type="PANTHER" id="PTHR24559">
    <property type="entry name" value="TRANSPOSON TY3-I GAG-POL POLYPROTEIN"/>
    <property type="match status" value="1"/>
</dbReference>
<dbReference type="InterPro" id="IPR043502">
    <property type="entry name" value="DNA/RNA_pol_sf"/>
</dbReference>
<organism evidence="1">
    <name type="scientific">Amphimedon queenslandica</name>
    <name type="common">Sponge</name>
    <dbReference type="NCBI Taxonomy" id="400682"/>
    <lineage>
        <taxon>Eukaryota</taxon>
        <taxon>Metazoa</taxon>
        <taxon>Porifera</taxon>
        <taxon>Demospongiae</taxon>
        <taxon>Heteroscleromorpha</taxon>
        <taxon>Haplosclerida</taxon>
        <taxon>Niphatidae</taxon>
        <taxon>Amphimedon</taxon>
    </lineage>
</organism>
<dbReference type="InParanoid" id="A0A1X7TBK8"/>
<dbReference type="Gene3D" id="3.10.10.10">
    <property type="entry name" value="HIV Type 1 Reverse Transcriptase, subunit A, domain 1"/>
    <property type="match status" value="1"/>
</dbReference>
<dbReference type="PANTHER" id="PTHR24559:SF435">
    <property type="entry name" value="RIBONUCLEASE H"/>
    <property type="match status" value="1"/>
</dbReference>
<name>A0A1X7TBK8_AMPQE</name>
<protein>
    <recommendedName>
        <fullName evidence="2">Reverse transcriptase domain-containing protein</fullName>
    </recommendedName>
</protein>
<dbReference type="SUPFAM" id="SSF56672">
    <property type="entry name" value="DNA/RNA polymerases"/>
    <property type="match status" value="1"/>
</dbReference>
<evidence type="ECO:0008006" key="2">
    <source>
        <dbReference type="Google" id="ProtNLM"/>
    </source>
</evidence>
<reference evidence="1" key="1">
    <citation type="submission" date="2017-05" db="UniProtKB">
        <authorList>
            <consortium name="EnsemblMetazoa"/>
        </authorList>
    </citation>
    <scope>IDENTIFICATION</scope>
</reference>
<proteinExistence type="predicted"/>
<dbReference type="InterPro" id="IPR053134">
    <property type="entry name" value="RNA-dir_DNA_polymerase"/>
</dbReference>
<dbReference type="STRING" id="400682.A0A1X7TBK8"/>
<accession>A0A1X7TBK8</accession>
<dbReference type="InterPro" id="IPR043128">
    <property type="entry name" value="Rev_trsase/Diguanyl_cyclase"/>
</dbReference>
<evidence type="ECO:0000313" key="1">
    <source>
        <dbReference type="EnsemblMetazoa" id="Aqu2.1.11929_001"/>
    </source>
</evidence>
<dbReference type="AlphaFoldDB" id="A0A1X7TBK8"/>
<sequence length="61" mass="6890">MFDRNVSPSQSPWSSPVILVKKKDGSLHFCVDYRKVNFVTRKDAYPLSRIDDTLDTLAGSS</sequence>